<dbReference type="STRING" id="562729.RNAN_1662"/>
<feature type="transmembrane region" description="Helical" evidence="7">
    <location>
        <begin position="39"/>
        <end position="61"/>
    </location>
</feature>
<evidence type="ECO:0000256" key="4">
    <source>
        <dbReference type="ARBA" id="ARBA00022989"/>
    </source>
</evidence>
<dbReference type="GO" id="GO:0019646">
    <property type="term" value="P:aerobic electron transport chain"/>
    <property type="evidence" value="ECO:0007669"/>
    <property type="project" value="InterPro"/>
</dbReference>
<feature type="domain" description="Heme-copper oxidase subunit III family profile" evidence="8">
    <location>
        <begin position="34"/>
        <end position="214"/>
    </location>
</feature>
<comment type="similarity">
    <text evidence="2 6">Belongs to the cytochrome c oxidase subunit 3 family.</text>
</comment>
<evidence type="ECO:0000256" key="1">
    <source>
        <dbReference type="ARBA" id="ARBA00004141"/>
    </source>
</evidence>
<evidence type="ECO:0000256" key="2">
    <source>
        <dbReference type="ARBA" id="ARBA00010581"/>
    </source>
</evidence>
<dbReference type="GO" id="GO:0005886">
    <property type="term" value="C:plasma membrane"/>
    <property type="evidence" value="ECO:0007669"/>
    <property type="project" value="UniProtKB-SubCell"/>
</dbReference>
<dbReference type="EMBL" id="BAFK01000007">
    <property type="protein sequence ID" value="GAB58682.1"/>
    <property type="molecule type" value="Genomic_DNA"/>
</dbReference>
<name>I1DXA4_9GAMM</name>
<organism evidence="9 10">
    <name type="scientific">Rheinheimera nanhaiensis E407-8</name>
    <dbReference type="NCBI Taxonomy" id="562729"/>
    <lineage>
        <taxon>Bacteria</taxon>
        <taxon>Pseudomonadati</taxon>
        <taxon>Pseudomonadota</taxon>
        <taxon>Gammaproteobacteria</taxon>
        <taxon>Chromatiales</taxon>
        <taxon>Chromatiaceae</taxon>
        <taxon>Rheinheimera</taxon>
    </lineage>
</organism>
<evidence type="ECO:0000313" key="9">
    <source>
        <dbReference type="EMBL" id="GAB58682.1"/>
    </source>
</evidence>
<evidence type="ECO:0000256" key="5">
    <source>
        <dbReference type="ARBA" id="ARBA00023136"/>
    </source>
</evidence>
<keyword evidence="4 7" id="KW-1133">Transmembrane helix</keyword>
<comment type="caution">
    <text evidence="9">The sequence shown here is derived from an EMBL/GenBank/DDBJ whole genome shotgun (WGS) entry which is preliminary data.</text>
</comment>
<evidence type="ECO:0000256" key="6">
    <source>
        <dbReference type="RuleBase" id="RU003376"/>
    </source>
</evidence>
<feature type="transmembrane region" description="Helical" evidence="7">
    <location>
        <begin position="151"/>
        <end position="176"/>
    </location>
</feature>
<proteinExistence type="inferred from homology"/>
<dbReference type="Proteomes" id="UP000004374">
    <property type="component" value="Unassembled WGS sequence"/>
</dbReference>
<dbReference type="PANTHER" id="PTHR11403">
    <property type="entry name" value="CYTOCHROME C OXIDASE SUBUNIT III"/>
    <property type="match status" value="1"/>
</dbReference>
<dbReference type="InterPro" id="IPR035973">
    <property type="entry name" value="Cyt_c_oxidase_su3-like_sf"/>
</dbReference>
<evidence type="ECO:0000256" key="7">
    <source>
        <dbReference type="SAM" id="Phobius"/>
    </source>
</evidence>
<dbReference type="AlphaFoldDB" id="I1DXA4"/>
<dbReference type="SUPFAM" id="SSF81452">
    <property type="entry name" value="Cytochrome c oxidase subunit III-like"/>
    <property type="match status" value="1"/>
</dbReference>
<dbReference type="OrthoDB" id="9808200at2"/>
<feature type="transmembrane region" description="Helical" evidence="7">
    <location>
        <begin position="188"/>
        <end position="209"/>
    </location>
</feature>
<keyword evidence="10" id="KW-1185">Reference proteome</keyword>
<feature type="transmembrane region" description="Helical" evidence="7">
    <location>
        <begin position="109"/>
        <end position="131"/>
    </location>
</feature>
<evidence type="ECO:0000259" key="8">
    <source>
        <dbReference type="PROSITE" id="PS50253"/>
    </source>
</evidence>
<gene>
    <name evidence="9" type="ORF">RNAN_1662</name>
</gene>
<dbReference type="PANTHER" id="PTHR11403:SF10">
    <property type="entry name" value="CYTOCHROME C OXIDASE"/>
    <property type="match status" value="1"/>
</dbReference>
<dbReference type="Pfam" id="PF00510">
    <property type="entry name" value="COX3"/>
    <property type="match status" value="1"/>
</dbReference>
<evidence type="ECO:0000313" key="10">
    <source>
        <dbReference type="Proteomes" id="UP000004374"/>
    </source>
</evidence>
<keyword evidence="5 7" id="KW-0472">Membrane</keyword>
<dbReference type="InterPro" id="IPR013833">
    <property type="entry name" value="Cyt_c_oxidase_su3_a-hlx"/>
</dbReference>
<reference evidence="9 10" key="1">
    <citation type="journal article" date="2012" name="J. Bacteriol.">
        <title>Genome Sequence of the Protease-Producing Bacterium Rheinheimera nanhaiensis E407-8T, Isolated from Deep-Sea Sediment of the South China Sea.</title>
        <authorList>
            <person name="Zhang X.-Y."/>
            <person name="Zhang Y.-J."/>
            <person name="Qin Q.-L."/>
            <person name="Xie B.-B."/>
            <person name="Chen X.-L."/>
            <person name="Zhou B.-C."/>
            <person name="Zhang Y.-Z."/>
        </authorList>
    </citation>
    <scope>NUCLEOTIDE SEQUENCE [LARGE SCALE GENOMIC DNA]</scope>
    <source>
        <strain evidence="9 10">E407-8</strain>
    </source>
</reference>
<dbReference type="InterPro" id="IPR024791">
    <property type="entry name" value="Cyt_c/ubiquinol_Oxase_su3"/>
</dbReference>
<dbReference type="InterPro" id="IPR000298">
    <property type="entry name" value="Cyt_c_oxidase-like_su3"/>
</dbReference>
<protein>
    <submittedName>
        <fullName evidence="9">Cytochrome c oxidase subunit III</fullName>
    </submittedName>
</protein>
<keyword evidence="3 6" id="KW-0812">Transmembrane</keyword>
<dbReference type="RefSeq" id="WP_008220564.1">
    <property type="nucleotide sequence ID" value="NZ_BAFK01000007.1"/>
</dbReference>
<accession>I1DXA4</accession>
<dbReference type="Gene3D" id="1.20.120.80">
    <property type="entry name" value="Cytochrome c oxidase, subunit III, four-helix bundle"/>
    <property type="match status" value="1"/>
</dbReference>
<evidence type="ECO:0000256" key="3">
    <source>
        <dbReference type="ARBA" id="ARBA00022692"/>
    </source>
</evidence>
<sequence length="230" mass="25481">MSIFSKLTEKPWLAQPEGQDAALQYLPDDVWPQRTALKFLLAVISVLFSLFIVTMLGRSQLPDFQVLAGEPWLPLSDRTSLWLNSAILLGSSLCMQCAQWLARQQRGNAVLAALTAAVALVMLFLFAQYRLWLQLADAGFGFTDTAASNYFYLLTALHGAHLLGGVIALLPVFWQLAKGGTATLAKTLILCCWYWHYLLLLWLLLFWLLSSPAQTINTLAALCGFGEANL</sequence>
<dbReference type="GO" id="GO:0004129">
    <property type="term" value="F:cytochrome-c oxidase activity"/>
    <property type="evidence" value="ECO:0007669"/>
    <property type="project" value="InterPro"/>
</dbReference>
<comment type="subcellular location">
    <subcellularLocation>
        <location evidence="6">Cell membrane</location>
        <topology evidence="6">Multi-pass membrane protein</topology>
    </subcellularLocation>
    <subcellularLocation>
        <location evidence="1">Membrane</location>
        <topology evidence="1">Multi-pass membrane protein</topology>
    </subcellularLocation>
</comment>
<feature type="transmembrane region" description="Helical" evidence="7">
    <location>
        <begin position="81"/>
        <end position="102"/>
    </location>
</feature>
<dbReference type="PROSITE" id="PS50253">
    <property type="entry name" value="COX3"/>
    <property type="match status" value="1"/>
</dbReference>